<evidence type="ECO:0000313" key="1">
    <source>
        <dbReference type="EMBL" id="CAJ0590996.1"/>
    </source>
</evidence>
<evidence type="ECO:0000313" key="2">
    <source>
        <dbReference type="Proteomes" id="UP001176961"/>
    </source>
</evidence>
<dbReference type="AlphaFoldDB" id="A0AA36DNM6"/>
<organism evidence="1 2">
    <name type="scientific">Cylicocyclus nassatus</name>
    <name type="common">Nematode worm</name>
    <dbReference type="NCBI Taxonomy" id="53992"/>
    <lineage>
        <taxon>Eukaryota</taxon>
        <taxon>Metazoa</taxon>
        <taxon>Ecdysozoa</taxon>
        <taxon>Nematoda</taxon>
        <taxon>Chromadorea</taxon>
        <taxon>Rhabditida</taxon>
        <taxon>Rhabditina</taxon>
        <taxon>Rhabditomorpha</taxon>
        <taxon>Strongyloidea</taxon>
        <taxon>Strongylidae</taxon>
        <taxon>Cylicocyclus</taxon>
    </lineage>
</organism>
<reference evidence="1" key="1">
    <citation type="submission" date="2023-07" db="EMBL/GenBank/DDBJ databases">
        <authorList>
            <consortium name="CYATHOMIX"/>
        </authorList>
    </citation>
    <scope>NUCLEOTIDE SEQUENCE</scope>
    <source>
        <strain evidence="1">N/A</strain>
    </source>
</reference>
<sequence length="179" mass="20417">MHVYYSKASKLIHWEYKGTLRIENPFLAMLMKICAVFVILSSVDAGSKKCWEFPWVKIYEHYMDRNLEMQLKSRIKNLTNSSSLRWSCMLSIKAGGLAQQFIVNTTESSPPPVNPGWLLYAWGKNEYGGKLVTLREGSVFIETARSNSSVGCGRAKLRKWFVILCQARNSTRAALLKKT</sequence>
<dbReference type="Proteomes" id="UP001176961">
    <property type="component" value="Unassembled WGS sequence"/>
</dbReference>
<gene>
    <name evidence="1" type="ORF">CYNAS_LOCUS2979</name>
</gene>
<keyword evidence="2" id="KW-1185">Reference proteome</keyword>
<proteinExistence type="predicted"/>
<dbReference type="EMBL" id="CATQJL010000001">
    <property type="protein sequence ID" value="CAJ0590996.1"/>
    <property type="molecule type" value="Genomic_DNA"/>
</dbReference>
<accession>A0AA36DNM6</accession>
<comment type="caution">
    <text evidence="1">The sequence shown here is derived from an EMBL/GenBank/DDBJ whole genome shotgun (WGS) entry which is preliminary data.</text>
</comment>
<protein>
    <submittedName>
        <fullName evidence="1">Uncharacterized protein</fullName>
    </submittedName>
</protein>
<name>A0AA36DNM6_CYLNA</name>